<reference evidence="1" key="2">
    <citation type="journal article" date="2015" name="Fish Shellfish Immunol.">
        <title>Early steps in the European eel (Anguilla anguilla)-Vibrio vulnificus interaction in the gills: Role of the RtxA13 toxin.</title>
        <authorList>
            <person name="Callol A."/>
            <person name="Pajuelo D."/>
            <person name="Ebbesson L."/>
            <person name="Teles M."/>
            <person name="MacKenzie S."/>
            <person name="Amaro C."/>
        </authorList>
    </citation>
    <scope>NUCLEOTIDE SEQUENCE</scope>
</reference>
<organism evidence="1">
    <name type="scientific">Anguilla anguilla</name>
    <name type="common">European freshwater eel</name>
    <name type="synonym">Muraena anguilla</name>
    <dbReference type="NCBI Taxonomy" id="7936"/>
    <lineage>
        <taxon>Eukaryota</taxon>
        <taxon>Metazoa</taxon>
        <taxon>Chordata</taxon>
        <taxon>Craniata</taxon>
        <taxon>Vertebrata</taxon>
        <taxon>Euteleostomi</taxon>
        <taxon>Actinopterygii</taxon>
        <taxon>Neopterygii</taxon>
        <taxon>Teleostei</taxon>
        <taxon>Anguilliformes</taxon>
        <taxon>Anguillidae</taxon>
        <taxon>Anguilla</taxon>
    </lineage>
</organism>
<name>A0A0E9RI96_ANGAN</name>
<evidence type="ECO:0000313" key="1">
    <source>
        <dbReference type="EMBL" id="JAH28866.1"/>
    </source>
</evidence>
<dbReference type="AlphaFoldDB" id="A0A0E9RI96"/>
<accession>A0A0E9RI96</accession>
<sequence length="45" mass="5226">MDKAHAQRSDPCLSLLEYRNTPVDGLRSPAQLLMSRRLRFHPPNH</sequence>
<dbReference type="EMBL" id="GBXM01079711">
    <property type="protein sequence ID" value="JAH28866.1"/>
    <property type="molecule type" value="Transcribed_RNA"/>
</dbReference>
<reference evidence="1" key="1">
    <citation type="submission" date="2014-11" db="EMBL/GenBank/DDBJ databases">
        <authorList>
            <person name="Amaro Gonzalez C."/>
        </authorList>
    </citation>
    <scope>NUCLEOTIDE SEQUENCE</scope>
</reference>
<proteinExistence type="predicted"/>
<protein>
    <submittedName>
        <fullName evidence="1">Uncharacterized protein</fullName>
    </submittedName>
</protein>